<feature type="non-terminal residue" evidence="6">
    <location>
        <position position="1"/>
    </location>
</feature>
<dbReference type="SUPFAM" id="SSF55931">
    <property type="entry name" value="Glutamine synthetase/guanido kinase"/>
    <property type="match status" value="1"/>
</dbReference>
<dbReference type="GeneID" id="81390300"/>
<comment type="caution">
    <text evidence="6">The sequence shown here is derived from an EMBL/GenBank/DDBJ whole genome shotgun (WGS) entry which is preliminary data.</text>
</comment>
<dbReference type="GO" id="GO:0006542">
    <property type="term" value="P:glutamine biosynthetic process"/>
    <property type="evidence" value="ECO:0007669"/>
    <property type="project" value="InterPro"/>
</dbReference>
<sequence>MDLDPLRHLIQSHPLIDNHAHNLLGRESVADYDTYPLEAITSEAHGRALENAHTTLPLIRAINQLAELYDSSCTDWADVLAARDLWVQQDYEGLIRRCLAGTHALLLDDLLTDDDVESFEWHDRFTAAPTKRIVRIEAVAASLITQMLSGERKPGETVWVDFRQRFEQVLADAMADSAVVGFKSVVCYRTGLDVDPYSSDETTLAGSLARTLDSGTLKSGFRIEDKPLNDWLVQQTLKAISWEKKKTGVVKPLQFHTGLGDNDINLVRANPAYLQPLIAHYSDADVVLLHSAYPYTREAGYLACVYPNVYLDLGEVFPMVSRNAQESILRQSLEITPTNRLLWSTDGHFHPETFWLANRQFRQALEKVRSFRRLRSGIVAYHFFIYQVLVDYVQHGDYTAQQAMKVAADILFYNSNRLYGLNLELQNASSIQARSTITSGHALVPASDQLDAFLQIHSDVEYIWMQWVDYTATVRVRMFPIHEFARIARGQRRVGISIAVLSMLQDDTVTPEGSTTGQFYLEPDLSSLYRNGGMAVPAAPSATVMTFWRSESNQPLDGCPRKVLQNITNKLQAEQQVDVLCGFEIEVVFLTPTTTHPQTGKTNAYSPATNNHSWSQMTADTRRLVPLLEEVTRTLASMGISLQQFHAESAPGQFEFILPPATPLAAVDALFAAQPVITAVAERHGLRATVHPRPLPASAGSATHAHVSITPPTREDCFLAGILAHYPAVAAFTLSQDASYDRVRSGIWAGSEWVAWGFQNREAPVRKIEPGHWEFKSLDGLANPYLAMAALLAGGYMGMKTEMSLSMQECTVDASTLSPSQRTALGITTPLPKSLAQSLDALQTDESLQALLGPELVRNYIIVKRAESARLLAMPEDERRLWLLE</sequence>
<dbReference type="RefSeq" id="XP_056515982.1">
    <property type="nucleotide sequence ID" value="XM_056651132.1"/>
</dbReference>
<evidence type="ECO:0000259" key="4">
    <source>
        <dbReference type="PROSITE" id="PS51986"/>
    </source>
</evidence>
<dbReference type="Gene3D" id="3.30.590.10">
    <property type="entry name" value="Glutamine synthetase/guanido kinase, catalytic domain"/>
    <property type="match status" value="1"/>
</dbReference>
<feature type="domain" description="GS catalytic" evidence="5">
    <location>
        <begin position="560"/>
        <end position="885"/>
    </location>
</feature>
<dbReference type="InterPro" id="IPR008147">
    <property type="entry name" value="Gln_synt_N"/>
</dbReference>
<dbReference type="AlphaFoldDB" id="A0A9W9G9T7"/>
<comment type="similarity">
    <text evidence="2 3">Belongs to the glutamine synthetase family.</text>
</comment>
<dbReference type="SMART" id="SM01230">
    <property type="entry name" value="Gln-synt_C"/>
    <property type="match status" value="1"/>
</dbReference>
<protein>
    <recommendedName>
        <fullName evidence="1">Glutamine synthetase</fullName>
    </recommendedName>
</protein>
<evidence type="ECO:0000313" key="6">
    <source>
        <dbReference type="EMBL" id="KAJ5114789.1"/>
    </source>
</evidence>
<keyword evidence="7" id="KW-1185">Reference proteome</keyword>
<dbReference type="EMBL" id="JAPMSZ010000001">
    <property type="protein sequence ID" value="KAJ5114789.1"/>
    <property type="molecule type" value="Genomic_DNA"/>
</dbReference>
<dbReference type="PANTHER" id="PTHR43383">
    <property type="entry name" value="NODULIN 6"/>
    <property type="match status" value="1"/>
</dbReference>
<feature type="domain" description="GS beta-grasp" evidence="4">
    <location>
        <begin position="458"/>
        <end position="553"/>
    </location>
</feature>
<dbReference type="InterPro" id="IPR036651">
    <property type="entry name" value="Gln_synt_N_sf"/>
</dbReference>
<dbReference type="Gene3D" id="3.10.20.70">
    <property type="entry name" value="Glutamine synthetase, N-terminal domain"/>
    <property type="match status" value="1"/>
</dbReference>
<dbReference type="Pfam" id="PF04909">
    <property type="entry name" value="Amidohydro_2"/>
    <property type="match status" value="1"/>
</dbReference>
<accession>A0A9W9G9T7</accession>
<dbReference type="InterPro" id="IPR014746">
    <property type="entry name" value="Gln_synth/guanido_kin_cat_dom"/>
</dbReference>
<evidence type="ECO:0000256" key="1">
    <source>
        <dbReference type="ARBA" id="ARBA00021364"/>
    </source>
</evidence>
<dbReference type="Gene3D" id="3.20.20.140">
    <property type="entry name" value="Metal-dependent hydrolases"/>
    <property type="match status" value="1"/>
</dbReference>
<dbReference type="InterPro" id="IPR006680">
    <property type="entry name" value="Amidohydro-rel"/>
</dbReference>
<reference evidence="6" key="1">
    <citation type="submission" date="2022-11" db="EMBL/GenBank/DDBJ databases">
        <authorList>
            <person name="Petersen C."/>
        </authorList>
    </citation>
    <scope>NUCLEOTIDE SEQUENCE</scope>
    <source>
        <strain evidence="6">IBT 34128</strain>
    </source>
</reference>
<dbReference type="OrthoDB" id="3364440at2759"/>
<evidence type="ECO:0000313" key="7">
    <source>
        <dbReference type="Proteomes" id="UP001141434"/>
    </source>
</evidence>
<organism evidence="6 7">
    <name type="scientific">Penicillium alfredii</name>
    <dbReference type="NCBI Taxonomy" id="1506179"/>
    <lineage>
        <taxon>Eukaryota</taxon>
        <taxon>Fungi</taxon>
        <taxon>Dikarya</taxon>
        <taxon>Ascomycota</taxon>
        <taxon>Pezizomycotina</taxon>
        <taxon>Eurotiomycetes</taxon>
        <taxon>Eurotiomycetidae</taxon>
        <taxon>Eurotiales</taxon>
        <taxon>Aspergillaceae</taxon>
        <taxon>Penicillium</taxon>
    </lineage>
</organism>
<reference evidence="6" key="2">
    <citation type="journal article" date="2023" name="IMA Fungus">
        <title>Comparative genomic study of the Penicillium genus elucidates a diverse pangenome and 15 lateral gene transfer events.</title>
        <authorList>
            <person name="Petersen C."/>
            <person name="Sorensen T."/>
            <person name="Nielsen M.R."/>
            <person name="Sondergaard T.E."/>
            <person name="Sorensen J.L."/>
            <person name="Fitzpatrick D.A."/>
            <person name="Frisvad J.C."/>
            <person name="Nielsen K.L."/>
        </authorList>
    </citation>
    <scope>NUCLEOTIDE SEQUENCE</scope>
    <source>
        <strain evidence="6">IBT 34128</strain>
    </source>
</reference>
<dbReference type="InterPro" id="IPR032466">
    <property type="entry name" value="Metal_Hydrolase"/>
</dbReference>
<name>A0A9W9G9T7_9EURO</name>
<evidence type="ECO:0000256" key="3">
    <source>
        <dbReference type="RuleBase" id="RU000384"/>
    </source>
</evidence>
<dbReference type="SUPFAM" id="SSF51556">
    <property type="entry name" value="Metallo-dependent hydrolases"/>
    <property type="match status" value="1"/>
</dbReference>
<evidence type="ECO:0000256" key="2">
    <source>
        <dbReference type="PROSITE-ProRule" id="PRU01330"/>
    </source>
</evidence>
<dbReference type="GO" id="GO:0016787">
    <property type="term" value="F:hydrolase activity"/>
    <property type="evidence" value="ECO:0007669"/>
    <property type="project" value="InterPro"/>
</dbReference>
<dbReference type="Proteomes" id="UP001141434">
    <property type="component" value="Unassembled WGS sequence"/>
</dbReference>
<dbReference type="GO" id="GO:0004356">
    <property type="term" value="F:glutamine synthetase activity"/>
    <property type="evidence" value="ECO:0007669"/>
    <property type="project" value="InterPro"/>
</dbReference>
<dbReference type="FunFam" id="3.30.590.10:FF:000013">
    <property type="entry name" value="Related to fluG protein"/>
    <property type="match status" value="1"/>
</dbReference>
<dbReference type="PROSITE" id="PS51987">
    <property type="entry name" value="GS_CATALYTIC"/>
    <property type="match status" value="1"/>
</dbReference>
<dbReference type="PROSITE" id="PS51986">
    <property type="entry name" value="GS_BETA_GRASP"/>
    <property type="match status" value="1"/>
</dbReference>
<gene>
    <name evidence="6" type="ORF">NUU61_000548</name>
</gene>
<proteinExistence type="inferred from homology"/>
<dbReference type="InterPro" id="IPR008146">
    <property type="entry name" value="Gln_synth_cat_dom"/>
</dbReference>
<evidence type="ECO:0000259" key="5">
    <source>
        <dbReference type="PROSITE" id="PS51987"/>
    </source>
</evidence>
<dbReference type="PANTHER" id="PTHR43383:SF2">
    <property type="entry name" value="AMIDOHYDROLASE 2 FAMILY PROTEIN"/>
    <property type="match status" value="1"/>
</dbReference>
<dbReference type="Pfam" id="PF00120">
    <property type="entry name" value="Gln-synt_C"/>
    <property type="match status" value="1"/>
</dbReference>